<dbReference type="SUPFAM" id="SSF56801">
    <property type="entry name" value="Acetyl-CoA synthetase-like"/>
    <property type="match status" value="1"/>
</dbReference>
<dbReference type="GO" id="GO:0006654">
    <property type="term" value="P:phosphatidic acid biosynthetic process"/>
    <property type="evidence" value="ECO:0007669"/>
    <property type="project" value="TreeGrafter"/>
</dbReference>
<dbReference type="PANTHER" id="PTHR10434:SF11">
    <property type="entry name" value="1-ACYL-SN-GLYCEROL-3-PHOSPHATE ACYLTRANSFERASE"/>
    <property type="match status" value="1"/>
</dbReference>
<comment type="pathway">
    <text evidence="1">Lipid metabolism.</text>
</comment>
<dbReference type="InterPro" id="IPR042099">
    <property type="entry name" value="ANL_N_sf"/>
</dbReference>
<sequence>MSETLWIALGLLGGAAFLLLCPLLFLLLVAAVRPDSIQSALRLVLWPCYRIKVLGAEHLPPTGPALVIANHVSWIDGFILAAAVPRRGYALVNATYLGIPILGPLAKRSGMIPVPDRGPKAQRAMLRAAFEVLDRGDVLGLFPEAQISRNGLMGPLYRGIEVIASAREHVPVIPCYLDNLWGSPLSYSGGRFFFKWPSDWRRTVVVSFGPPVERPLTVFSARQAILLAGVSAFEARPPRAKARPLETLDPALPRLHHPSLGLLAASTANFDRGGIRQIGQKPGSVGQAVPGVALRVVGDDGSPLPADTEGRLQARIAGSPSWQDTGLLARIDRDGFVFLSSPIP</sequence>
<dbReference type="RefSeq" id="WP_126724323.1">
    <property type="nucleotide sequence ID" value="NZ_RYZH01000007.1"/>
</dbReference>
<evidence type="ECO:0000256" key="1">
    <source>
        <dbReference type="ARBA" id="ARBA00005189"/>
    </source>
</evidence>
<proteinExistence type="predicted"/>
<dbReference type="Proteomes" id="UP000280296">
    <property type="component" value="Unassembled WGS sequence"/>
</dbReference>
<keyword evidence="6" id="KW-1185">Reference proteome</keyword>
<dbReference type="EMBL" id="RYZH01000007">
    <property type="protein sequence ID" value="RUL88835.1"/>
    <property type="molecule type" value="Genomic_DNA"/>
</dbReference>
<dbReference type="GO" id="GO:0003841">
    <property type="term" value="F:1-acylglycerol-3-phosphate O-acyltransferase activity"/>
    <property type="evidence" value="ECO:0007669"/>
    <property type="project" value="TreeGrafter"/>
</dbReference>
<name>A0A432MP16_9BACT</name>
<comment type="caution">
    <text evidence="5">The sequence shown here is derived from an EMBL/GenBank/DDBJ whole genome shotgun (WGS) entry which is preliminary data.</text>
</comment>
<feature type="domain" description="Phospholipid/glycerol acyltransferase" evidence="4">
    <location>
        <begin position="65"/>
        <end position="180"/>
    </location>
</feature>
<evidence type="ECO:0000259" key="4">
    <source>
        <dbReference type="SMART" id="SM00563"/>
    </source>
</evidence>
<dbReference type="PANTHER" id="PTHR10434">
    <property type="entry name" value="1-ACYL-SN-GLYCEROL-3-PHOSPHATE ACYLTRANSFERASE"/>
    <property type="match status" value="1"/>
</dbReference>
<dbReference type="OrthoDB" id="9812274at2"/>
<evidence type="ECO:0000313" key="5">
    <source>
        <dbReference type="EMBL" id="RUL88835.1"/>
    </source>
</evidence>
<keyword evidence="3" id="KW-0012">Acyltransferase</keyword>
<dbReference type="SUPFAM" id="SSF69593">
    <property type="entry name" value="Glycerol-3-phosphate (1)-acyltransferase"/>
    <property type="match status" value="1"/>
</dbReference>
<reference evidence="5 6" key="1">
    <citation type="submission" date="2018-12" db="EMBL/GenBank/DDBJ databases">
        <authorList>
            <person name="Toschakov S.V."/>
        </authorList>
    </citation>
    <scope>NUCLEOTIDE SEQUENCE [LARGE SCALE GENOMIC DNA]</scope>
    <source>
        <strain evidence="5 6">GM2012</strain>
    </source>
</reference>
<dbReference type="Gene3D" id="3.40.50.12780">
    <property type="entry name" value="N-terminal domain of ligase-like"/>
    <property type="match status" value="1"/>
</dbReference>
<protein>
    <recommendedName>
        <fullName evidence="4">Phospholipid/glycerol acyltransferase domain-containing protein</fullName>
    </recommendedName>
</protein>
<organism evidence="5 6">
    <name type="scientific">Tautonia sociabilis</name>
    <dbReference type="NCBI Taxonomy" id="2080755"/>
    <lineage>
        <taxon>Bacteria</taxon>
        <taxon>Pseudomonadati</taxon>
        <taxon>Planctomycetota</taxon>
        <taxon>Planctomycetia</taxon>
        <taxon>Isosphaerales</taxon>
        <taxon>Isosphaeraceae</taxon>
        <taxon>Tautonia</taxon>
    </lineage>
</organism>
<evidence type="ECO:0000256" key="3">
    <source>
        <dbReference type="ARBA" id="ARBA00023315"/>
    </source>
</evidence>
<evidence type="ECO:0000256" key="2">
    <source>
        <dbReference type="ARBA" id="ARBA00022679"/>
    </source>
</evidence>
<keyword evidence="2" id="KW-0808">Transferase</keyword>
<accession>A0A432MP16</accession>
<dbReference type="Pfam" id="PF01553">
    <property type="entry name" value="Acyltransferase"/>
    <property type="match status" value="1"/>
</dbReference>
<dbReference type="AlphaFoldDB" id="A0A432MP16"/>
<dbReference type="SMART" id="SM00563">
    <property type="entry name" value="PlsC"/>
    <property type="match status" value="1"/>
</dbReference>
<dbReference type="InterPro" id="IPR002123">
    <property type="entry name" value="Plipid/glycerol_acylTrfase"/>
</dbReference>
<gene>
    <name evidence="5" type="ORF">TsocGM_05630</name>
</gene>
<dbReference type="CDD" id="cd07989">
    <property type="entry name" value="LPLAT_AGPAT-like"/>
    <property type="match status" value="1"/>
</dbReference>
<reference evidence="5 6" key="2">
    <citation type="submission" date="2019-01" db="EMBL/GenBank/DDBJ databases">
        <title>Tautonia sociabilis, a novel thermotolerant planctomycete of Isosphaeraceae family, isolated from a 4000 m deep subterranean habitat.</title>
        <authorList>
            <person name="Kovaleva O.L."/>
            <person name="Elcheninov A.G."/>
            <person name="Van Heerden E."/>
            <person name="Toshchakov S.V."/>
            <person name="Novikov A."/>
            <person name="Bonch-Osmolovskaya E.A."/>
            <person name="Kublanov I.V."/>
        </authorList>
    </citation>
    <scope>NUCLEOTIDE SEQUENCE [LARGE SCALE GENOMIC DNA]</scope>
    <source>
        <strain evidence="5 6">GM2012</strain>
    </source>
</reference>
<evidence type="ECO:0000313" key="6">
    <source>
        <dbReference type="Proteomes" id="UP000280296"/>
    </source>
</evidence>